<evidence type="ECO:0000313" key="3">
    <source>
        <dbReference type="Proteomes" id="UP000447434"/>
    </source>
</evidence>
<gene>
    <name evidence="2" type="ORF">Lalb_Chr03g0028711</name>
</gene>
<comment type="caution">
    <text evidence="2">The sequence shown here is derived from an EMBL/GenBank/DDBJ whole genome shotgun (WGS) entry which is preliminary data.</text>
</comment>
<dbReference type="PANTHER" id="PTHR33386">
    <property type="entry name" value="OS02G0740600 PROTEIN"/>
    <property type="match status" value="1"/>
</dbReference>
<evidence type="ECO:0000313" key="2">
    <source>
        <dbReference type="EMBL" id="KAE9616806.1"/>
    </source>
</evidence>
<evidence type="ECO:0000256" key="1">
    <source>
        <dbReference type="SAM" id="MobiDB-lite"/>
    </source>
</evidence>
<dbReference type="PANTHER" id="PTHR33386:SF13">
    <property type="entry name" value="EXPRESSED PROTEIN"/>
    <property type="match status" value="1"/>
</dbReference>
<dbReference type="EMBL" id="WOCE01000003">
    <property type="protein sequence ID" value="KAE9616806.1"/>
    <property type="molecule type" value="Genomic_DNA"/>
</dbReference>
<protein>
    <submittedName>
        <fullName evidence="2">Uncharacterized protein</fullName>
    </submittedName>
</protein>
<name>A0A6A4QU92_LUPAL</name>
<dbReference type="AlphaFoldDB" id="A0A6A4QU92"/>
<proteinExistence type="predicted"/>
<reference evidence="3" key="1">
    <citation type="journal article" date="2020" name="Nat. Commun.">
        <title>Genome sequence of the cluster root forming white lupin.</title>
        <authorList>
            <person name="Hufnagel B."/>
            <person name="Marques A."/>
            <person name="Soriano A."/>
            <person name="Marques L."/>
            <person name="Divol F."/>
            <person name="Doumas P."/>
            <person name="Sallet E."/>
            <person name="Mancinotti D."/>
            <person name="Carrere S."/>
            <person name="Marande W."/>
            <person name="Arribat S."/>
            <person name="Keller J."/>
            <person name="Huneau C."/>
            <person name="Blein T."/>
            <person name="Aime D."/>
            <person name="Laguerre M."/>
            <person name="Taylor J."/>
            <person name="Schubert V."/>
            <person name="Nelson M."/>
            <person name="Geu-Flores F."/>
            <person name="Crespi M."/>
            <person name="Gallardo-Guerrero K."/>
            <person name="Delaux P.-M."/>
            <person name="Salse J."/>
            <person name="Berges H."/>
            <person name="Guyot R."/>
            <person name="Gouzy J."/>
            <person name="Peret B."/>
        </authorList>
    </citation>
    <scope>NUCLEOTIDE SEQUENCE [LARGE SCALE GENOMIC DNA]</scope>
    <source>
        <strain evidence="3">cv. Amiga</strain>
    </source>
</reference>
<sequence length="97" mass="10145">MGSSKAPSWSDQWGTGGLGSDNYEYEEGDKLKKSSSSNKMSSAKAAASAGMDKAKSAALVSADKAKSAAVVGAQKVKTGTFAGLKWFKNQYQKRSSK</sequence>
<keyword evidence="3" id="KW-1185">Reference proteome</keyword>
<organism evidence="2 3">
    <name type="scientific">Lupinus albus</name>
    <name type="common">White lupine</name>
    <name type="synonym">Lupinus termis</name>
    <dbReference type="NCBI Taxonomy" id="3870"/>
    <lineage>
        <taxon>Eukaryota</taxon>
        <taxon>Viridiplantae</taxon>
        <taxon>Streptophyta</taxon>
        <taxon>Embryophyta</taxon>
        <taxon>Tracheophyta</taxon>
        <taxon>Spermatophyta</taxon>
        <taxon>Magnoliopsida</taxon>
        <taxon>eudicotyledons</taxon>
        <taxon>Gunneridae</taxon>
        <taxon>Pentapetalae</taxon>
        <taxon>rosids</taxon>
        <taxon>fabids</taxon>
        <taxon>Fabales</taxon>
        <taxon>Fabaceae</taxon>
        <taxon>Papilionoideae</taxon>
        <taxon>50 kb inversion clade</taxon>
        <taxon>genistoids sensu lato</taxon>
        <taxon>core genistoids</taxon>
        <taxon>Genisteae</taxon>
        <taxon>Lupinus</taxon>
    </lineage>
</organism>
<feature type="compositionally biased region" description="Low complexity" evidence="1">
    <location>
        <begin position="34"/>
        <end position="47"/>
    </location>
</feature>
<feature type="compositionally biased region" description="Polar residues" evidence="1">
    <location>
        <begin position="1"/>
        <end position="13"/>
    </location>
</feature>
<dbReference type="Proteomes" id="UP000447434">
    <property type="component" value="Chromosome 3"/>
</dbReference>
<accession>A0A6A4QU92</accession>
<feature type="region of interest" description="Disordered" evidence="1">
    <location>
        <begin position="1"/>
        <end position="47"/>
    </location>
</feature>